<dbReference type="AlphaFoldDB" id="A0AA43QSA5"/>
<evidence type="ECO:0000256" key="3">
    <source>
        <dbReference type="SAM" id="SignalP"/>
    </source>
</evidence>
<dbReference type="InterPro" id="IPR058257">
    <property type="entry name" value="CorA-like_dom"/>
</dbReference>
<dbReference type="Gene3D" id="1.20.58.340">
    <property type="entry name" value="Magnesium transport protein CorA, transmembrane region"/>
    <property type="match status" value="1"/>
</dbReference>
<proteinExistence type="predicted"/>
<feature type="signal peptide" evidence="3">
    <location>
        <begin position="1"/>
        <end position="17"/>
    </location>
</feature>
<dbReference type="Pfam" id="PF26616">
    <property type="entry name" value="CorA-like"/>
    <property type="match status" value="1"/>
</dbReference>
<accession>A0AA43QSA5</accession>
<keyword evidence="2" id="KW-0472">Membrane</keyword>
<comment type="caution">
    <text evidence="5">The sequence shown here is derived from an EMBL/GenBank/DDBJ whole genome shotgun (WGS) entry which is preliminary data.</text>
</comment>
<reference evidence="5" key="1">
    <citation type="journal article" date="2023" name="Genome Biol. Evol.">
        <title>First Whole Genome Sequence and Flow Cytometry Genome Size Data for the Lichen-Forming Fungus Ramalina farinacea (Ascomycota).</title>
        <authorList>
            <person name="Llewellyn T."/>
            <person name="Mian S."/>
            <person name="Hill R."/>
            <person name="Leitch I.J."/>
            <person name="Gaya E."/>
        </authorList>
    </citation>
    <scope>NUCLEOTIDE SEQUENCE</scope>
    <source>
        <strain evidence="5">LIQ254RAFAR</strain>
    </source>
</reference>
<evidence type="ECO:0000256" key="1">
    <source>
        <dbReference type="SAM" id="MobiDB-lite"/>
    </source>
</evidence>
<feature type="chain" id="PRO_5041246766" description="CorA-like transporter domain-containing protein" evidence="3">
    <location>
        <begin position="18"/>
        <end position="482"/>
    </location>
</feature>
<keyword evidence="2" id="KW-0812">Transmembrane</keyword>
<gene>
    <name evidence="5" type="ORF">OHK93_001167</name>
</gene>
<keyword evidence="3" id="KW-0732">Signal</keyword>
<name>A0AA43QSA5_9LECA</name>
<evidence type="ECO:0000313" key="6">
    <source>
        <dbReference type="Proteomes" id="UP001161017"/>
    </source>
</evidence>
<sequence>MPEFLNFLFLFGQRALALDLYCSGFHHNTRLGENSSNLTDKTRGWSGVDLQMCYTLKSIEPSPSQIDWPWSVRHCAVHHTFDVINIRSTWIMIKGDRKIAERIQSVTGGQGPAEFSSYESIKFAFDASLLTHIVLCDWSAENWQRYINFLEQTFHSLTDEAKIVNADLPNAFKDTDAFMGIRRSDTLETLKPHKSRVLSWKSARSQNLKTKDNFTSPPLSNIYTNASGKIQPLPPGRRVDTARSPKTPQKLYDEYGQQQYSFRDLQKVSEIEESVNECILVLRLNINVVTQLKDHYASLLKDDDLPQEIRNGCKKSAIRFQGRIDSIIKDLHLQILRAEGLLRLLADRKTLLNGLREYQTTLANRFLAVQSRKSNKNMEHLTHDMGELARKTKSETVSMRIITLVTLFFLPGTFISTIMSTDIVHWENGERNFQSQALKTYVYLTVPFMAAVFVFWAALQLLERRREKSKKQQIDEKLDPES</sequence>
<feature type="region of interest" description="Disordered" evidence="1">
    <location>
        <begin position="225"/>
        <end position="248"/>
    </location>
</feature>
<evidence type="ECO:0000259" key="4">
    <source>
        <dbReference type="Pfam" id="PF26616"/>
    </source>
</evidence>
<feature type="transmembrane region" description="Helical" evidence="2">
    <location>
        <begin position="441"/>
        <end position="462"/>
    </location>
</feature>
<dbReference type="Proteomes" id="UP001161017">
    <property type="component" value="Unassembled WGS sequence"/>
</dbReference>
<evidence type="ECO:0000313" key="5">
    <source>
        <dbReference type="EMBL" id="MDI1489968.1"/>
    </source>
</evidence>
<keyword evidence="6" id="KW-1185">Reference proteome</keyword>
<feature type="domain" description="CorA-like transporter" evidence="4">
    <location>
        <begin position="1"/>
        <end position="161"/>
    </location>
</feature>
<dbReference type="EMBL" id="JAPUFD010000010">
    <property type="protein sequence ID" value="MDI1489968.1"/>
    <property type="molecule type" value="Genomic_DNA"/>
</dbReference>
<protein>
    <recommendedName>
        <fullName evidence="4">CorA-like transporter domain-containing protein</fullName>
    </recommendedName>
</protein>
<keyword evidence="2" id="KW-1133">Transmembrane helix</keyword>
<organism evidence="5 6">
    <name type="scientific">Ramalina farinacea</name>
    <dbReference type="NCBI Taxonomy" id="258253"/>
    <lineage>
        <taxon>Eukaryota</taxon>
        <taxon>Fungi</taxon>
        <taxon>Dikarya</taxon>
        <taxon>Ascomycota</taxon>
        <taxon>Pezizomycotina</taxon>
        <taxon>Lecanoromycetes</taxon>
        <taxon>OSLEUM clade</taxon>
        <taxon>Lecanoromycetidae</taxon>
        <taxon>Lecanorales</taxon>
        <taxon>Lecanorineae</taxon>
        <taxon>Ramalinaceae</taxon>
        <taxon>Ramalina</taxon>
    </lineage>
</organism>
<evidence type="ECO:0000256" key="2">
    <source>
        <dbReference type="SAM" id="Phobius"/>
    </source>
</evidence>